<dbReference type="Proteomes" id="UP001061302">
    <property type="component" value="Chromosome"/>
</dbReference>
<feature type="transmembrane region" description="Helical" evidence="1">
    <location>
        <begin position="66"/>
        <end position="85"/>
    </location>
</feature>
<evidence type="ECO:0000256" key="1">
    <source>
        <dbReference type="SAM" id="Phobius"/>
    </source>
</evidence>
<feature type="transmembrane region" description="Helical" evidence="1">
    <location>
        <begin position="91"/>
        <end position="110"/>
    </location>
</feature>
<keyword evidence="1" id="KW-0812">Transmembrane</keyword>
<dbReference type="PROSITE" id="PS50119">
    <property type="entry name" value="ZF_BBOX"/>
    <property type="match status" value="1"/>
</dbReference>
<organism evidence="3 4">
    <name type="scientific">Chitiniphilus purpureus</name>
    <dbReference type="NCBI Taxonomy" id="2981137"/>
    <lineage>
        <taxon>Bacteria</taxon>
        <taxon>Pseudomonadati</taxon>
        <taxon>Pseudomonadota</taxon>
        <taxon>Betaproteobacteria</taxon>
        <taxon>Neisseriales</taxon>
        <taxon>Chitinibacteraceae</taxon>
        <taxon>Chitiniphilus</taxon>
    </lineage>
</organism>
<dbReference type="RefSeq" id="WP_263126694.1">
    <property type="nucleotide sequence ID" value="NZ_CP106753.1"/>
</dbReference>
<keyword evidence="1" id="KW-0472">Membrane</keyword>
<evidence type="ECO:0000259" key="2">
    <source>
        <dbReference type="PROSITE" id="PS50119"/>
    </source>
</evidence>
<reference evidence="3" key="1">
    <citation type="submission" date="2022-10" db="EMBL/GenBank/DDBJ databases">
        <title>Chitiniphilus purpureus sp. nov., a novel chitin-degrading bacterium isolated from crawfish pond sediment.</title>
        <authorList>
            <person name="Li K."/>
        </authorList>
    </citation>
    <scope>NUCLEOTIDE SEQUENCE</scope>
    <source>
        <strain evidence="3">CD1</strain>
    </source>
</reference>
<gene>
    <name evidence="3" type="ORF">N8I74_09715</name>
</gene>
<name>A0ABY6DZJ0_9NEIS</name>
<evidence type="ECO:0000313" key="3">
    <source>
        <dbReference type="EMBL" id="UXY17263.1"/>
    </source>
</evidence>
<proteinExistence type="predicted"/>
<evidence type="ECO:0000313" key="4">
    <source>
        <dbReference type="Proteomes" id="UP001061302"/>
    </source>
</evidence>
<keyword evidence="4" id="KW-1185">Reference proteome</keyword>
<dbReference type="EMBL" id="CP106753">
    <property type="protein sequence ID" value="UXY17263.1"/>
    <property type="molecule type" value="Genomic_DNA"/>
</dbReference>
<dbReference type="InterPro" id="IPR000315">
    <property type="entry name" value="Znf_B-box"/>
</dbReference>
<accession>A0ABY6DZJ0</accession>
<protein>
    <recommendedName>
        <fullName evidence="2">B box-type domain-containing protein</fullName>
    </recommendedName>
</protein>
<feature type="domain" description="B box-type" evidence="2">
    <location>
        <begin position="1"/>
        <end position="41"/>
    </location>
</feature>
<sequence length="120" mass="13336">MNCFNHPEKHAVGICKACQRGLCPDCAADLGHGLACKERHEQEVSALHSIVDQSRRIHSVTPRTRNAAPFFYGFMGLVFAGYGLFERGSMINLSSVMGMGFIAFAIYIYIYNKKIYAAQV</sequence>
<keyword evidence="1" id="KW-1133">Transmembrane helix</keyword>